<dbReference type="RefSeq" id="WP_290334923.1">
    <property type="nucleotide sequence ID" value="NZ_JAUFQY010000002.1"/>
</dbReference>
<organism evidence="2 3">
    <name type="scientific">Vibrio artabrorum</name>
    <dbReference type="NCBI Taxonomy" id="446374"/>
    <lineage>
        <taxon>Bacteria</taxon>
        <taxon>Pseudomonadati</taxon>
        <taxon>Pseudomonadota</taxon>
        <taxon>Gammaproteobacteria</taxon>
        <taxon>Vibrionales</taxon>
        <taxon>Vibrionaceae</taxon>
        <taxon>Vibrio</taxon>
    </lineage>
</organism>
<keyword evidence="1" id="KW-1133">Transmembrane helix</keyword>
<proteinExistence type="predicted"/>
<feature type="transmembrane region" description="Helical" evidence="1">
    <location>
        <begin position="7"/>
        <end position="29"/>
    </location>
</feature>
<comment type="caution">
    <text evidence="2">The sequence shown here is derived from an EMBL/GenBank/DDBJ whole genome shotgun (WGS) entry which is preliminary data.</text>
</comment>
<gene>
    <name evidence="2" type="ORF">QWY96_15925</name>
</gene>
<dbReference type="Gene3D" id="1.20.1250.20">
    <property type="entry name" value="MFS general substrate transporter like domains"/>
    <property type="match status" value="1"/>
</dbReference>
<evidence type="ECO:0000256" key="1">
    <source>
        <dbReference type="SAM" id="Phobius"/>
    </source>
</evidence>
<accession>A0ABT8CNB1</accession>
<keyword evidence="1" id="KW-0812">Transmembrane</keyword>
<name>A0ABT8CNB1_9VIBR</name>
<dbReference type="Proteomes" id="UP001223712">
    <property type="component" value="Unassembled WGS sequence"/>
</dbReference>
<evidence type="ECO:0000313" key="2">
    <source>
        <dbReference type="EMBL" id="MDN3702013.1"/>
    </source>
</evidence>
<reference evidence="3" key="1">
    <citation type="journal article" date="2019" name="Int. J. Syst. Evol. Microbiol.">
        <title>The Global Catalogue of Microorganisms (GCM) 10K type strain sequencing project: providing services to taxonomists for standard genome sequencing and annotation.</title>
        <authorList>
            <consortium name="The Broad Institute Genomics Platform"/>
            <consortium name="The Broad Institute Genome Sequencing Center for Infectious Disease"/>
            <person name="Wu L."/>
            <person name="Ma J."/>
        </authorList>
    </citation>
    <scope>NUCLEOTIDE SEQUENCE [LARGE SCALE GENOMIC DNA]</scope>
    <source>
        <strain evidence="3">CECT 7226</strain>
    </source>
</reference>
<evidence type="ECO:0000313" key="3">
    <source>
        <dbReference type="Proteomes" id="UP001223712"/>
    </source>
</evidence>
<keyword evidence="1" id="KW-0472">Membrane</keyword>
<protein>
    <recommendedName>
        <fullName evidence="4">Major facilitator superfamily (MFS) profile domain-containing protein</fullName>
    </recommendedName>
</protein>
<keyword evidence="3" id="KW-1185">Reference proteome</keyword>
<dbReference type="SUPFAM" id="SSF103473">
    <property type="entry name" value="MFS general substrate transporter"/>
    <property type="match status" value="1"/>
</dbReference>
<sequence>MKHKIKAMIALIISGSVIYELPYLSYIYYDLLLESLNINNTEMGILMSVYGFIAMIGYFPGGWLADRVSARYLLSFLFFQEE</sequence>
<feature type="transmembrane region" description="Helical" evidence="1">
    <location>
        <begin position="44"/>
        <end position="65"/>
    </location>
</feature>
<dbReference type="InterPro" id="IPR036259">
    <property type="entry name" value="MFS_trans_sf"/>
</dbReference>
<dbReference type="EMBL" id="JAUFQY010000002">
    <property type="protein sequence ID" value="MDN3702013.1"/>
    <property type="molecule type" value="Genomic_DNA"/>
</dbReference>
<evidence type="ECO:0008006" key="4">
    <source>
        <dbReference type="Google" id="ProtNLM"/>
    </source>
</evidence>